<dbReference type="PANTHER" id="PTHR37299">
    <property type="entry name" value="TRANSCRIPTIONAL REGULATOR-RELATED"/>
    <property type="match status" value="1"/>
</dbReference>
<gene>
    <name evidence="4" type="ORF">J2W55_004896</name>
</gene>
<evidence type="ECO:0000313" key="4">
    <source>
        <dbReference type="EMBL" id="MDR6945028.1"/>
    </source>
</evidence>
<dbReference type="Pfam" id="PF00072">
    <property type="entry name" value="Response_reg"/>
    <property type="match status" value="1"/>
</dbReference>
<comment type="caution">
    <text evidence="4">The sequence shown here is derived from an EMBL/GenBank/DDBJ whole genome shotgun (WGS) entry which is preliminary data.</text>
</comment>
<dbReference type="InterPro" id="IPR001789">
    <property type="entry name" value="Sig_transdc_resp-reg_receiver"/>
</dbReference>
<dbReference type="InterPro" id="IPR046947">
    <property type="entry name" value="LytR-like"/>
</dbReference>
<evidence type="ECO:0000256" key="1">
    <source>
        <dbReference type="PROSITE-ProRule" id="PRU00169"/>
    </source>
</evidence>
<evidence type="ECO:0000259" key="3">
    <source>
        <dbReference type="PROSITE" id="PS50930"/>
    </source>
</evidence>
<dbReference type="EMBL" id="JAVDUU010000005">
    <property type="protein sequence ID" value="MDR6945028.1"/>
    <property type="molecule type" value="Genomic_DNA"/>
</dbReference>
<feature type="domain" description="HTH LytTR-type" evidence="3">
    <location>
        <begin position="144"/>
        <end position="248"/>
    </location>
</feature>
<sequence length="248" mass="28334">MRRALIIDDEPLARMVVKEYLQNFNEIELIQECNDGFEGLKAIQQHQPDLIFLDVQMPKINGFEMLELVEQPPAVIFTTAFDEYAIKAFEAHAVDYLLKPFSKDRFNKAIEKFLATAPEKHTPKQTEELLETAASQSPAQHERIVVKTGTKVKIIPVADVEYLQADDDYVSVFTKEGSYLKNKTMNFFEQTLDARQFVRVHRSYIIAISQITRIDPYEKDAHLAILKSGAKIPVSKTGYVKLKQVLGI</sequence>
<dbReference type="PANTHER" id="PTHR37299:SF1">
    <property type="entry name" value="STAGE 0 SPORULATION PROTEIN A HOMOLOG"/>
    <property type="match status" value="1"/>
</dbReference>
<dbReference type="Pfam" id="PF04397">
    <property type="entry name" value="LytTR"/>
    <property type="match status" value="1"/>
</dbReference>
<dbReference type="PROSITE" id="PS50930">
    <property type="entry name" value="HTH_LYTTR"/>
    <property type="match status" value="1"/>
</dbReference>
<dbReference type="InterPro" id="IPR007492">
    <property type="entry name" value="LytTR_DNA-bd_dom"/>
</dbReference>
<evidence type="ECO:0000313" key="5">
    <source>
        <dbReference type="Proteomes" id="UP001247620"/>
    </source>
</evidence>
<accession>A0ABU1TI18</accession>
<dbReference type="RefSeq" id="WP_310102278.1">
    <property type="nucleotide sequence ID" value="NZ_JAVDUU010000005.1"/>
</dbReference>
<dbReference type="PROSITE" id="PS50110">
    <property type="entry name" value="RESPONSE_REGULATORY"/>
    <property type="match status" value="1"/>
</dbReference>
<evidence type="ECO:0000259" key="2">
    <source>
        <dbReference type="PROSITE" id="PS50110"/>
    </source>
</evidence>
<dbReference type="SMART" id="SM00448">
    <property type="entry name" value="REC"/>
    <property type="match status" value="1"/>
</dbReference>
<dbReference type="SMART" id="SM00850">
    <property type="entry name" value="LytTR"/>
    <property type="match status" value="1"/>
</dbReference>
<reference evidence="4 5" key="1">
    <citation type="submission" date="2023-07" db="EMBL/GenBank/DDBJ databases">
        <title>Sorghum-associated microbial communities from plants grown in Nebraska, USA.</title>
        <authorList>
            <person name="Schachtman D."/>
        </authorList>
    </citation>
    <scope>NUCLEOTIDE SEQUENCE [LARGE SCALE GENOMIC DNA]</scope>
    <source>
        <strain evidence="4 5">3262</strain>
    </source>
</reference>
<dbReference type="InterPro" id="IPR011006">
    <property type="entry name" value="CheY-like_superfamily"/>
</dbReference>
<keyword evidence="5" id="KW-1185">Reference proteome</keyword>
<dbReference type="SUPFAM" id="SSF52172">
    <property type="entry name" value="CheY-like"/>
    <property type="match status" value="1"/>
</dbReference>
<dbReference type="Gene3D" id="3.40.50.2300">
    <property type="match status" value="1"/>
</dbReference>
<proteinExistence type="predicted"/>
<protein>
    <submittedName>
        <fullName evidence="4">Two-component system LytT family response regulator</fullName>
    </submittedName>
</protein>
<feature type="modified residue" description="4-aspartylphosphate" evidence="1">
    <location>
        <position position="54"/>
    </location>
</feature>
<keyword evidence="1" id="KW-0597">Phosphoprotein</keyword>
<feature type="domain" description="Response regulatory" evidence="2">
    <location>
        <begin position="3"/>
        <end position="114"/>
    </location>
</feature>
<name>A0ABU1TI18_9SPHI</name>
<dbReference type="Gene3D" id="2.40.50.1020">
    <property type="entry name" value="LytTr DNA-binding domain"/>
    <property type="match status" value="1"/>
</dbReference>
<organism evidence="4 5">
    <name type="scientific">Mucilaginibacter pocheonensis</name>
    <dbReference type="NCBI Taxonomy" id="398050"/>
    <lineage>
        <taxon>Bacteria</taxon>
        <taxon>Pseudomonadati</taxon>
        <taxon>Bacteroidota</taxon>
        <taxon>Sphingobacteriia</taxon>
        <taxon>Sphingobacteriales</taxon>
        <taxon>Sphingobacteriaceae</taxon>
        <taxon>Mucilaginibacter</taxon>
    </lineage>
</organism>
<dbReference type="Proteomes" id="UP001247620">
    <property type="component" value="Unassembled WGS sequence"/>
</dbReference>